<dbReference type="CDD" id="cd00081">
    <property type="entry name" value="Hint"/>
    <property type="match status" value="1"/>
</dbReference>
<dbReference type="Pfam" id="PF07591">
    <property type="entry name" value="PT-HINT"/>
    <property type="match status" value="1"/>
</dbReference>
<dbReference type="PROSITE" id="PS50818">
    <property type="entry name" value="INTEIN_C_TER"/>
    <property type="match status" value="1"/>
</dbReference>
<evidence type="ECO:0000256" key="1">
    <source>
        <dbReference type="SAM" id="MobiDB-lite"/>
    </source>
</evidence>
<feature type="domain" description="Hint" evidence="2">
    <location>
        <begin position="33"/>
        <end position="135"/>
    </location>
</feature>
<dbReference type="EMBL" id="NSDM01000014">
    <property type="protein sequence ID" value="MDQ2587990.1"/>
    <property type="molecule type" value="Genomic_DNA"/>
</dbReference>
<dbReference type="Gene3D" id="2.170.16.10">
    <property type="entry name" value="Hedgehog/Intein (Hint) domain"/>
    <property type="match status" value="1"/>
</dbReference>
<dbReference type="SUPFAM" id="SSF51294">
    <property type="entry name" value="Hedgehog/intein (Hint) domain"/>
    <property type="match status" value="1"/>
</dbReference>
<organism evidence="3 4">
    <name type="scientific">Saccharothrix yanglingensis</name>
    <dbReference type="NCBI Taxonomy" id="659496"/>
    <lineage>
        <taxon>Bacteria</taxon>
        <taxon>Bacillati</taxon>
        <taxon>Actinomycetota</taxon>
        <taxon>Actinomycetes</taxon>
        <taxon>Pseudonocardiales</taxon>
        <taxon>Pseudonocardiaceae</taxon>
        <taxon>Saccharothrix</taxon>
    </lineage>
</organism>
<dbReference type="InterPro" id="IPR030934">
    <property type="entry name" value="Intein_C"/>
</dbReference>
<evidence type="ECO:0000259" key="2">
    <source>
        <dbReference type="SMART" id="SM00306"/>
    </source>
</evidence>
<name>A0ABU0X796_9PSEU</name>
<evidence type="ECO:0000313" key="4">
    <source>
        <dbReference type="Proteomes" id="UP001225605"/>
    </source>
</evidence>
<evidence type="ECO:0000313" key="3">
    <source>
        <dbReference type="EMBL" id="MDQ2587990.1"/>
    </source>
</evidence>
<proteinExistence type="predicted"/>
<comment type="caution">
    <text evidence="3">The sequence shown here is derived from an EMBL/GenBank/DDBJ whole genome shotgun (WGS) entry which is preliminary data.</text>
</comment>
<dbReference type="SMART" id="SM00306">
    <property type="entry name" value="HintN"/>
    <property type="match status" value="1"/>
</dbReference>
<dbReference type="Proteomes" id="UP001225605">
    <property type="component" value="Unassembled WGS sequence"/>
</dbReference>
<protein>
    <recommendedName>
        <fullName evidence="2">Hint domain-containing protein</fullName>
    </recommendedName>
</protein>
<dbReference type="NCBIfam" id="TIGR01443">
    <property type="entry name" value="intein_Cterm"/>
    <property type="match status" value="1"/>
</dbReference>
<feature type="region of interest" description="Disordered" evidence="1">
    <location>
        <begin position="191"/>
        <end position="210"/>
    </location>
</feature>
<accession>A0ABU0X796</accession>
<reference evidence="3 4" key="1">
    <citation type="submission" date="2017-06" db="EMBL/GenBank/DDBJ databases">
        <title>Cultured bacterium strain Saccharothrix yanglingensis Hhs.015.</title>
        <authorList>
            <person name="Xia Y."/>
        </authorList>
    </citation>
    <scope>NUCLEOTIDE SEQUENCE [LARGE SCALE GENOMIC DNA]</scope>
    <source>
        <strain evidence="3 4">Hhs.015</strain>
    </source>
</reference>
<dbReference type="InterPro" id="IPR036844">
    <property type="entry name" value="Hint_dom_sf"/>
</dbReference>
<gene>
    <name evidence="3" type="ORF">CKY47_29290</name>
</gene>
<sequence length="238" mass="25538">MLCRVQVITEDAGRAVVAKFQKILSGGPASCVRHSFVAGTLVLMADGSTTPISEVEIGDEVRATDPATGETTDRKVVATIVHDDEGDMTKLTVTGEDGTTGTVDATSWHPVWVDDEDRFVNIGDLKPGQRLKSADGTSPVVSSVERYTHLEPVYDLTIDGIHTYYVVSDGVDFLVHNCEKSVSIYRTPKSSDLNHEIANGPNPASHQDGDQSVYFGEYGVAAEYQGRGGMLTGWSGTT</sequence>
<keyword evidence="4" id="KW-1185">Reference proteome</keyword>
<dbReference type="InterPro" id="IPR003587">
    <property type="entry name" value="Hint_dom_N"/>
</dbReference>